<dbReference type="PROSITE" id="PS51790">
    <property type="entry name" value="MSRB"/>
    <property type="match status" value="1"/>
</dbReference>
<evidence type="ECO:0000259" key="2">
    <source>
        <dbReference type="PROSITE" id="PS51790"/>
    </source>
</evidence>
<name>E6Q3Y1_9ZZZZ</name>
<sequence>MTRVQMLVGAAALLTTASSVKLAHAAERYAVAMSPAAWLRKLGPARYAILREGGTEAPYSSPLDKEFAVGTYLCAGCNQAAFSSTTKYHAGEGWPSFWNVLPGAVRFQKDYQLLGEVRTEVHCSRCGGHLGHRFHDGPQPTGLRYCIDGLALRFIPRHDAGRG</sequence>
<dbReference type="GO" id="GO:0008113">
    <property type="term" value="F:peptide-methionine (S)-S-oxide reductase activity"/>
    <property type="evidence" value="ECO:0007669"/>
    <property type="project" value="UniProtKB-EC"/>
</dbReference>
<dbReference type="InterPro" id="IPR002579">
    <property type="entry name" value="Met_Sox_Rdtase_MsrB_dom"/>
</dbReference>
<dbReference type="AlphaFoldDB" id="E6Q3Y1"/>
<proteinExistence type="predicted"/>
<keyword evidence="1 3" id="KW-0560">Oxidoreductase</keyword>
<accession>E6Q3Y1</accession>
<organism evidence="3">
    <name type="scientific">mine drainage metagenome</name>
    <dbReference type="NCBI Taxonomy" id="410659"/>
    <lineage>
        <taxon>unclassified sequences</taxon>
        <taxon>metagenomes</taxon>
        <taxon>ecological metagenomes</taxon>
    </lineage>
</organism>
<protein>
    <submittedName>
        <fullName evidence="3">Protein-methionine-S-oxide reductase</fullName>
        <ecNumber evidence="3">1.8.4.11</ecNumber>
    </submittedName>
</protein>
<evidence type="ECO:0000313" key="3">
    <source>
        <dbReference type="EMBL" id="CBI01940.1"/>
    </source>
</evidence>
<dbReference type="Gene3D" id="2.170.150.20">
    <property type="entry name" value="Peptide methionine sulfoxide reductase"/>
    <property type="match status" value="1"/>
</dbReference>
<gene>
    <name evidence="3" type="ORF">CARN4_2135</name>
</gene>
<dbReference type="GO" id="GO:0030091">
    <property type="term" value="P:protein repair"/>
    <property type="evidence" value="ECO:0007669"/>
    <property type="project" value="InterPro"/>
</dbReference>
<dbReference type="EC" id="1.8.4.11" evidence="3"/>
<dbReference type="GO" id="GO:0005737">
    <property type="term" value="C:cytoplasm"/>
    <property type="evidence" value="ECO:0007669"/>
    <property type="project" value="TreeGrafter"/>
</dbReference>
<dbReference type="PANTHER" id="PTHR10173">
    <property type="entry name" value="METHIONINE SULFOXIDE REDUCTASE"/>
    <property type="match status" value="1"/>
</dbReference>
<dbReference type="EMBL" id="CABO01000028">
    <property type="protein sequence ID" value="CBI01940.1"/>
    <property type="molecule type" value="Genomic_DNA"/>
</dbReference>
<comment type="caution">
    <text evidence="3">The sequence shown here is derived from an EMBL/GenBank/DDBJ whole genome shotgun (WGS) entry which is preliminary data.</text>
</comment>
<feature type="domain" description="MsrB" evidence="2">
    <location>
        <begin position="35"/>
        <end position="157"/>
    </location>
</feature>
<dbReference type="SUPFAM" id="SSF51316">
    <property type="entry name" value="Mss4-like"/>
    <property type="match status" value="1"/>
</dbReference>
<dbReference type="GO" id="GO:0033743">
    <property type="term" value="F:peptide-methionine (R)-S-oxide reductase activity"/>
    <property type="evidence" value="ECO:0007669"/>
    <property type="project" value="InterPro"/>
</dbReference>
<dbReference type="PANTHER" id="PTHR10173:SF57">
    <property type="entry name" value="PEPTIDE-METHIONINE (R)-S-OXIDE REDUCTASE"/>
    <property type="match status" value="1"/>
</dbReference>
<dbReference type="NCBIfam" id="TIGR00357">
    <property type="entry name" value="peptide-methionine (R)-S-oxide reductase MsrB"/>
    <property type="match status" value="1"/>
</dbReference>
<dbReference type="InterPro" id="IPR011057">
    <property type="entry name" value="Mss4-like_sf"/>
</dbReference>
<evidence type="ECO:0000256" key="1">
    <source>
        <dbReference type="ARBA" id="ARBA00023002"/>
    </source>
</evidence>
<dbReference type="GO" id="GO:0006979">
    <property type="term" value="P:response to oxidative stress"/>
    <property type="evidence" value="ECO:0007669"/>
    <property type="project" value="InterPro"/>
</dbReference>
<dbReference type="Pfam" id="PF01641">
    <property type="entry name" value="SelR"/>
    <property type="match status" value="1"/>
</dbReference>
<dbReference type="InterPro" id="IPR028427">
    <property type="entry name" value="Met_Sox_Rdtase_MsrB"/>
</dbReference>
<reference evidence="3" key="1">
    <citation type="submission" date="2009-10" db="EMBL/GenBank/DDBJ databases">
        <title>Diversity of trophic interactions inside an arsenic-rich microbial ecosystem.</title>
        <authorList>
            <person name="Bertin P.N."/>
            <person name="Heinrich-Salmeron A."/>
            <person name="Pelletier E."/>
            <person name="Goulhen-Chollet F."/>
            <person name="Arsene-Ploetze F."/>
            <person name="Gallien S."/>
            <person name="Calteau A."/>
            <person name="Vallenet D."/>
            <person name="Casiot C."/>
            <person name="Chane-Woon-Ming B."/>
            <person name="Giloteaux L."/>
            <person name="Barakat M."/>
            <person name="Bonnefoy V."/>
            <person name="Bruneel O."/>
            <person name="Chandler M."/>
            <person name="Cleiss J."/>
            <person name="Duran R."/>
            <person name="Elbaz-Poulichet F."/>
            <person name="Fonknechten N."/>
            <person name="Lauga B."/>
            <person name="Mornico D."/>
            <person name="Ortet P."/>
            <person name="Schaeffer C."/>
            <person name="Siguier P."/>
            <person name="Alexander Thil Smith A."/>
            <person name="Van Dorsselaer A."/>
            <person name="Weissenbach J."/>
            <person name="Medigue C."/>
            <person name="Le Paslier D."/>
        </authorList>
    </citation>
    <scope>NUCLEOTIDE SEQUENCE</scope>
</reference>